<dbReference type="EMBL" id="JANJQO010000005">
    <property type="protein sequence ID" value="KAJ2984154.1"/>
    <property type="molecule type" value="Genomic_DNA"/>
</dbReference>
<comment type="caution">
    <text evidence="1">The sequence shown here is derived from an EMBL/GenBank/DDBJ whole genome shotgun (WGS) entry which is preliminary data.</text>
</comment>
<accession>A0ACC1NZ25</accession>
<organism evidence="1 2">
    <name type="scientific">Zarea fungicola</name>
    <dbReference type="NCBI Taxonomy" id="93591"/>
    <lineage>
        <taxon>Eukaryota</taxon>
        <taxon>Fungi</taxon>
        <taxon>Dikarya</taxon>
        <taxon>Ascomycota</taxon>
        <taxon>Pezizomycotina</taxon>
        <taxon>Sordariomycetes</taxon>
        <taxon>Hypocreomycetidae</taxon>
        <taxon>Hypocreales</taxon>
        <taxon>Cordycipitaceae</taxon>
        <taxon>Zarea</taxon>
    </lineage>
</organism>
<protein>
    <submittedName>
        <fullName evidence="1">Uncharacterized protein</fullName>
    </submittedName>
</protein>
<evidence type="ECO:0000313" key="2">
    <source>
        <dbReference type="Proteomes" id="UP001143910"/>
    </source>
</evidence>
<name>A0ACC1NZ25_9HYPO</name>
<gene>
    <name evidence="1" type="ORF">NQ176_g167</name>
</gene>
<evidence type="ECO:0000313" key="1">
    <source>
        <dbReference type="EMBL" id="KAJ2984154.1"/>
    </source>
</evidence>
<sequence length="250" mass="28154">MEPLQPAVSLASQIPAHPQMASSNAVQPAVRSPSINKAVLYAMLLPCAVGYYHLPMRQQFLIQDDPMVPFLDKYILLLELSLAYKLCSAMRAYSSLTDDIEAFLQRKVLGSLARMVAGVCFYILGAFSFHYTAIFMYMTKKSSTLGLNYRFGAVECWFRLGLPAVLMYAACRIFLIGFLRLLRILPGRKREAHENVTWTYLLFRPAVLTVVLVVVLEVYILALVLLTADMVANGENEEFATLAQEFFPDF</sequence>
<keyword evidence="2" id="KW-1185">Reference proteome</keyword>
<proteinExistence type="predicted"/>
<dbReference type="Proteomes" id="UP001143910">
    <property type="component" value="Unassembled WGS sequence"/>
</dbReference>
<reference evidence="1" key="1">
    <citation type="submission" date="2022-08" db="EMBL/GenBank/DDBJ databases">
        <title>Genome Sequence of Lecanicillium fungicola.</title>
        <authorList>
            <person name="Buettner E."/>
        </authorList>
    </citation>
    <scope>NUCLEOTIDE SEQUENCE</scope>
    <source>
        <strain evidence="1">Babe33</strain>
    </source>
</reference>